<protein>
    <recommendedName>
        <fullName evidence="11">Guanylate cyclase domain-containing protein</fullName>
    </recommendedName>
</protein>
<dbReference type="Gene3D" id="3.30.70.1230">
    <property type="entry name" value="Nucleotide cyclase"/>
    <property type="match status" value="2"/>
</dbReference>
<keyword evidence="8" id="KW-0456">Lyase</keyword>
<evidence type="ECO:0000256" key="1">
    <source>
        <dbReference type="ARBA" id="ARBA00001436"/>
    </source>
</evidence>
<comment type="catalytic activity">
    <reaction evidence="1">
        <text>GTP = 3',5'-cyclic GMP + diphosphate</text>
        <dbReference type="Rhea" id="RHEA:13665"/>
        <dbReference type="ChEBI" id="CHEBI:33019"/>
        <dbReference type="ChEBI" id="CHEBI:37565"/>
        <dbReference type="ChEBI" id="CHEBI:57746"/>
        <dbReference type="EC" id="4.6.1.2"/>
    </reaction>
</comment>
<evidence type="ECO:0000256" key="2">
    <source>
        <dbReference type="ARBA" id="ARBA00004370"/>
    </source>
</evidence>
<keyword evidence="6" id="KW-0472">Membrane</keyword>
<dbReference type="PANTHER" id="PTHR11920">
    <property type="entry name" value="GUANYLYL CYCLASE"/>
    <property type="match status" value="1"/>
</dbReference>
<dbReference type="Proteomes" id="UP001620626">
    <property type="component" value="Unassembled WGS sequence"/>
</dbReference>
<dbReference type="EMBL" id="JBICBT010000258">
    <property type="protein sequence ID" value="KAL3118991.1"/>
    <property type="molecule type" value="Genomic_DNA"/>
</dbReference>
<evidence type="ECO:0000313" key="12">
    <source>
        <dbReference type="EMBL" id="KAL3118991.1"/>
    </source>
</evidence>
<evidence type="ECO:0000313" key="13">
    <source>
        <dbReference type="Proteomes" id="UP001620626"/>
    </source>
</evidence>
<proteinExistence type="predicted"/>
<keyword evidence="4" id="KW-0547">Nucleotide-binding</keyword>
<evidence type="ECO:0000256" key="5">
    <source>
        <dbReference type="ARBA" id="ARBA00022989"/>
    </source>
</evidence>
<dbReference type="InterPro" id="IPR029787">
    <property type="entry name" value="Nucleotide_cyclase"/>
</dbReference>
<dbReference type="GO" id="GO:0016020">
    <property type="term" value="C:membrane"/>
    <property type="evidence" value="ECO:0007669"/>
    <property type="project" value="UniProtKB-SubCell"/>
</dbReference>
<evidence type="ECO:0000256" key="8">
    <source>
        <dbReference type="ARBA" id="ARBA00023239"/>
    </source>
</evidence>
<organism evidence="12 13">
    <name type="scientific">Heterodera trifolii</name>
    <dbReference type="NCBI Taxonomy" id="157864"/>
    <lineage>
        <taxon>Eukaryota</taxon>
        <taxon>Metazoa</taxon>
        <taxon>Ecdysozoa</taxon>
        <taxon>Nematoda</taxon>
        <taxon>Chromadorea</taxon>
        <taxon>Rhabditida</taxon>
        <taxon>Tylenchina</taxon>
        <taxon>Tylenchomorpha</taxon>
        <taxon>Tylenchoidea</taxon>
        <taxon>Heteroderidae</taxon>
        <taxon>Heteroderinae</taxon>
        <taxon>Heterodera</taxon>
    </lineage>
</organism>
<sequence>MMEDYTANLEQLVKERTQLLEEAQQQADRLLKNMLPSSIADDLKAGGPVPPQLYTNATVLFSDIRGFSRMAANSTPYQVRIRRNHCQKRRIQSGDDRPHLHGRLGSAPRECQGHRSQNANRWSNWLSQRIRGGGRCEFFGAGEVKALPGGRSDWRPRAAVCSATPSTRSRMESTGMDKKSKSVSLSYNLIKCFYPQFIVIERGKVEIKGKGECNTFFL</sequence>
<dbReference type="GO" id="GO:0004383">
    <property type="term" value="F:guanylate cyclase activity"/>
    <property type="evidence" value="ECO:0007669"/>
    <property type="project" value="UniProtKB-EC"/>
</dbReference>
<comment type="caution">
    <text evidence="12">The sequence shown here is derived from an EMBL/GenBank/DDBJ whole genome shotgun (WGS) entry which is preliminary data.</text>
</comment>
<accession>A0ABD2LV34</accession>
<name>A0ABD2LV34_9BILA</name>
<gene>
    <name evidence="12" type="ORF">niasHT_003774</name>
</gene>
<keyword evidence="5" id="KW-1133">Transmembrane helix</keyword>
<keyword evidence="7" id="KW-0325">Glycoprotein</keyword>
<evidence type="ECO:0000256" key="9">
    <source>
        <dbReference type="SAM" id="Coils"/>
    </source>
</evidence>
<keyword evidence="9" id="KW-0175">Coiled coil</keyword>
<feature type="coiled-coil region" evidence="9">
    <location>
        <begin position="2"/>
        <end position="33"/>
    </location>
</feature>
<feature type="region of interest" description="Disordered" evidence="10">
    <location>
        <begin position="88"/>
        <end position="118"/>
    </location>
</feature>
<dbReference type="PROSITE" id="PS50125">
    <property type="entry name" value="GUANYLATE_CYCLASE_2"/>
    <property type="match status" value="1"/>
</dbReference>
<evidence type="ECO:0000259" key="11">
    <source>
        <dbReference type="PROSITE" id="PS50125"/>
    </source>
</evidence>
<evidence type="ECO:0000256" key="3">
    <source>
        <dbReference type="ARBA" id="ARBA00022692"/>
    </source>
</evidence>
<dbReference type="InterPro" id="IPR001054">
    <property type="entry name" value="A/G_cyclase"/>
</dbReference>
<dbReference type="SUPFAM" id="SSF55073">
    <property type="entry name" value="Nucleotide cyclase"/>
    <property type="match status" value="1"/>
</dbReference>
<dbReference type="PANTHER" id="PTHR11920:SF503">
    <property type="entry name" value="RECEPTOR-TYPE GUANYLATE CYCLASE GCY-9"/>
    <property type="match status" value="1"/>
</dbReference>
<dbReference type="InterPro" id="IPR050401">
    <property type="entry name" value="Cyclic_nucleotide_synthase"/>
</dbReference>
<keyword evidence="13" id="KW-1185">Reference proteome</keyword>
<feature type="region of interest" description="Disordered" evidence="10">
    <location>
        <begin position="158"/>
        <end position="177"/>
    </location>
</feature>
<feature type="domain" description="Guanylate cyclase" evidence="11">
    <location>
        <begin position="58"/>
        <end position="82"/>
    </location>
</feature>
<dbReference type="SMART" id="SM00044">
    <property type="entry name" value="CYCc"/>
    <property type="match status" value="1"/>
</dbReference>
<keyword evidence="3" id="KW-0812">Transmembrane</keyword>
<dbReference type="Pfam" id="PF00211">
    <property type="entry name" value="Guanylate_cyc"/>
    <property type="match status" value="1"/>
</dbReference>
<evidence type="ECO:0000256" key="6">
    <source>
        <dbReference type="ARBA" id="ARBA00023136"/>
    </source>
</evidence>
<dbReference type="AlphaFoldDB" id="A0ABD2LV34"/>
<dbReference type="GO" id="GO:0000166">
    <property type="term" value="F:nucleotide binding"/>
    <property type="evidence" value="ECO:0007669"/>
    <property type="project" value="UniProtKB-KW"/>
</dbReference>
<reference evidence="12 13" key="1">
    <citation type="submission" date="2024-10" db="EMBL/GenBank/DDBJ databases">
        <authorList>
            <person name="Kim D."/>
        </authorList>
    </citation>
    <scope>NUCLEOTIDE SEQUENCE [LARGE SCALE GENOMIC DNA]</scope>
    <source>
        <strain evidence="12">BH-2024</strain>
    </source>
</reference>
<evidence type="ECO:0000256" key="7">
    <source>
        <dbReference type="ARBA" id="ARBA00023180"/>
    </source>
</evidence>
<evidence type="ECO:0000256" key="10">
    <source>
        <dbReference type="SAM" id="MobiDB-lite"/>
    </source>
</evidence>
<comment type="subcellular location">
    <subcellularLocation>
        <location evidence="2">Membrane</location>
    </subcellularLocation>
</comment>
<evidence type="ECO:0000256" key="4">
    <source>
        <dbReference type="ARBA" id="ARBA00022741"/>
    </source>
</evidence>